<evidence type="ECO:0000256" key="1">
    <source>
        <dbReference type="SAM" id="MobiDB-lite"/>
    </source>
</evidence>
<name>A0A0G2HWZ4_9PEZI</name>
<organism evidence="2 3">
    <name type="scientific">Diaporthe ampelina</name>
    <dbReference type="NCBI Taxonomy" id="1214573"/>
    <lineage>
        <taxon>Eukaryota</taxon>
        <taxon>Fungi</taxon>
        <taxon>Dikarya</taxon>
        <taxon>Ascomycota</taxon>
        <taxon>Pezizomycotina</taxon>
        <taxon>Sordariomycetes</taxon>
        <taxon>Sordariomycetidae</taxon>
        <taxon>Diaporthales</taxon>
        <taxon>Diaporthaceae</taxon>
        <taxon>Diaporthe</taxon>
    </lineage>
</organism>
<evidence type="ECO:0000313" key="2">
    <source>
        <dbReference type="EMBL" id="KKY32490.1"/>
    </source>
</evidence>
<feature type="compositionally biased region" description="Polar residues" evidence="1">
    <location>
        <begin position="1"/>
        <end position="16"/>
    </location>
</feature>
<protein>
    <submittedName>
        <fullName evidence="2">Uncharacterized protein</fullName>
    </submittedName>
</protein>
<proteinExistence type="predicted"/>
<dbReference type="Proteomes" id="UP000034680">
    <property type="component" value="Unassembled WGS sequence"/>
</dbReference>
<gene>
    <name evidence="2" type="ORF">UCDDA912_g07562</name>
</gene>
<feature type="region of interest" description="Disordered" evidence="1">
    <location>
        <begin position="1"/>
        <end position="87"/>
    </location>
</feature>
<reference evidence="2 3" key="2">
    <citation type="submission" date="2015-05" db="EMBL/GenBank/DDBJ databases">
        <authorList>
            <person name="Morales-Cruz A."/>
            <person name="Amrine K.C."/>
            <person name="Cantu D."/>
        </authorList>
    </citation>
    <scope>NUCLEOTIDE SEQUENCE [LARGE SCALE GENOMIC DNA]</scope>
    <source>
        <strain evidence="2">DA912</strain>
    </source>
</reference>
<accession>A0A0G2HWZ4</accession>
<reference evidence="2 3" key="1">
    <citation type="submission" date="2015-05" db="EMBL/GenBank/DDBJ databases">
        <title>Distinctive expansion of gene families associated with plant cell wall degradation and secondary metabolism in the genomes of grapevine trunk pathogens.</title>
        <authorList>
            <person name="Lawrence D.P."/>
            <person name="Travadon R."/>
            <person name="Rolshausen P.E."/>
            <person name="Baumgartner K."/>
        </authorList>
    </citation>
    <scope>NUCLEOTIDE SEQUENCE [LARGE SCALE GENOMIC DNA]</scope>
    <source>
        <strain evidence="2">DA912</strain>
    </source>
</reference>
<feature type="compositionally biased region" description="Basic and acidic residues" evidence="1">
    <location>
        <begin position="61"/>
        <end position="73"/>
    </location>
</feature>
<dbReference type="AlphaFoldDB" id="A0A0G2HWZ4"/>
<feature type="compositionally biased region" description="Acidic residues" evidence="1">
    <location>
        <begin position="233"/>
        <end position="247"/>
    </location>
</feature>
<sequence>MDQPSDNTDPSSTTANMAPAFLAPYPKMHSDTVAEASDQVGKADKVDKVEERTTGPQHQPTGDRPDQPTHPAEEPMSSGPAVKREHTPPHRIRIWTAEAWQAEHVYGNVHDHLTQTLNRIRQQQTDSDRTSAAARRSEADVYKAADSCTLALEDLVGHFSTKFFHHTGPERIISMMATIDADATALDDLRLKQLQMANYGYSLEQELAQTEGHIRKLAELAKRIRDGDVGGEASEDADAEGDTDPEVDMEKDGAGGASY</sequence>
<dbReference type="OrthoDB" id="5240203at2759"/>
<comment type="caution">
    <text evidence="2">The sequence shown here is derived from an EMBL/GenBank/DDBJ whole genome shotgun (WGS) entry which is preliminary data.</text>
</comment>
<evidence type="ECO:0000313" key="3">
    <source>
        <dbReference type="Proteomes" id="UP000034680"/>
    </source>
</evidence>
<dbReference type="EMBL" id="LCUC01000303">
    <property type="protein sequence ID" value="KKY32490.1"/>
    <property type="molecule type" value="Genomic_DNA"/>
</dbReference>
<feature type="compositionally biased region" description="Basic and acidic residues" evidence="1">
    <location>
        <begin position="41"/>
        <end position="53"/>
    </location>
</feature>
<feature type="region of interest" description="Disordered" evidence="1">
    <location>
        <begin position="225"/>
        <end position="259"/>
    </location>
</feature>
<keyword evidence="3" id="KW-1185">Reference proteome</keyword>